<accession>A0A9W9GKJ2</accession>
<reference evidence="2" key="2">
    <citation type="journal article" date="2023" name="IMA Fungus">
        <title>Comparative genomic study of the Penicillium genus elucidates a diverse pangenome and 15 lateral gene transfer events.</title>
        <authorList>
            <person name="Petersen C."/>
            <person name="Sorensen T."/>
            <person name="Nielsen M.R."/>
            <person name="Sondergaard T.E."/>
            <person name="Sorensen J.L."/>
            <person name="Fitzpatrick D.A."/>
            <person name="Frisvad J.C."/>
            <person name="Nielsen K.L."/>
        </authorList>
    </citation>
    <scope>NUCLEOTIDE SEQUENCE</scope>
    <source>
        <strain evidence="2">IBT 21472</strain>
    </source>
</reference>
<dbReference type="OrthoDB" id="429813at2759"/>
<comment type="caution">
    <text evidence="2">The sequence shown here is derived from an EMBL/GenBank/DDBJ whole genome shotgun (WGS) entry which is preliminary data.</text>
</comment>
<name>A0A9W9GKJ2_9EURO</name>
<sequence>MTVPVQAVEWYRDQVIFLTGATGNLGGCLLYKLAVKLPVAKIYVLCRGSVHQATEKWEMSMAE</sequence>
<proteinExistence type="predicted"/>
<gene>
    <name evidence="2" type="ORF">N7476_004162</name>
</gene>
<keyword evidence="3" id="KW-1185">Reference proteome</keyword>
<evidence type="ECO:0000259" key="1">
    <source>
        <dbReference type="Pfam" id="PF07993"/>
    </source>
</evidence>
<dbReference type="Pfam" id="PF07993">
    <property type="entry name" value="NAD_binding_4"/>
    <property type="match status" value="1"/>
</dbReference>
<protein>
    <submittedName>
        <fullName evidence="2">Male sterility protein-domain-containing protein</fullName>
    </submittedName>
</protein>
<dbReference type="Proteomes" id="UP001147746">
    <property type="component" value="Unassembled WGS sequence"/>
</dbReference>
<feature type="domain" description="Thioester reductase (TE)" evidence="1">
    <location>
        <begin position="18"/>
        <end position="55"/>
    </location>
</feature>
<dbReference type="InterPro" id="IPR013120">
    <property type="entry name" value="FAR_NAD-bd"/>
</dbReference>
<dbReference type="Gene3D" id="3.40.50.720">
    <property type="entry name" value="NAD(P)-binding Rossmann-like Domain"/>
    <property type="match status" value="1"/>
</dbReference>
<dbReference type="AlphaFoldDB" id="A0A9W9GKJ2"/>
<evidence type="ECO:0000313" key="3">
    <source>
        <dbReference type="Proteomes" id="UP001147746"/>
    </source>
</evidence>
<dbReference type="SUPFAM" id="SSF51735">
    <property type="entry name" value="NAD(P)-binding Rossmann-fold domains"/>
    <property type="match status" value="1"/>
</dbReference>
<dbReference type="InterPro" id="IPR036291">
    <property type="entry name" value="NAD(P)-bd_dom_sf"/>
</dbReference>
<reference evidence="2" key="1">
    <citation type="submission" date="2022-12" db="EMBL/GenBank/DDBJ databases">
        <authorList>
            <person name="Petersen C."/>
        </authorList>
    </citation>
    <scope>NUCLEOTIDE SEQUENCE</scope>
    <source>
        <strain evidence="2">IBT 21472</strain>
    </source>
</reference>
<evidence type="ECO:0000313" key="2">
    <source>
        <dbReference type="EMBL" id="KAJ5321160.1"/>
    </source>
</evidence>
<dbReference type="EMBL" id="JAPZBO010000003">
    <property type="protein sequence ID" value="KAJ5321160.1"/>
    <property type="molecule type" value="Genomic_DNA"/>
</dbReference>
<organism evidence="2 3">
    <name type="scientific">Penicillium atrosanguineum</name>
    <dbReference type="NCBI Taxonomy" id="1132637"/>
    <lineage>
        <taxon>Eukaryota</taxon>
        <taxon>Fungi</taxon>
        <taxon>Dikarya</taxon>
        <taxon>Ascomycota</taxon>
        <taxon>Pezizomycotina</taxon>
        <taxon>Eurotiomycetes</taxon>
        <taxon>Eurotiomycetidae</taxon>
        <taxon>Eurotiales</taxon>
        <taxon>Aspergillaceae</taxon>
        <taxon>Penicillium</taxon>
    </lineage>
</organism>